<dbReference type="InterPro" id="IPR005331">
    <property type="entry name" value="Sulfotransferase"/>
</dbReference>
<dbReference type="InterPro" id="IPR027417">
    <property type="entry name" value="P-loop_NTPase"/>
</dbReference>
<sequence>MIISDKHQFVFIHIPKCAGSTVKAANRKLSDTHFFSGEITHPELGKIEWPVPTHMPLWALADYYPEVFSKIKAYKAFAVVRDPFERFGSAIMQYGREFRGLTSAELTNEKFAELCREVIAWLKDNQVGLNPHYIHFTPQADYILLGEERVVKELCVAGNFAPLNKFLREHELNPVPEKEAQNTSVTPSNPVIALIINKSKPLYQSYLSPQVKKNAWRLLIKFGLFQPSMKRYSVLREDADIAAFIEEYYARDFPLYRETVARLEAA</sequence>
<evidence type="ECO:0000313" key="1">
    <source>
        <dbReference type="EMBL" id="MFC6035863.1"/>
    </source>
</evidence>
<dbReference type="EMBL" id="JBHPON010000001">
    <property type="protein sequence ID" value="MFC6035863.1"/>
    <property type="molecule type" value="Genomic_DNA"/>
</dbReference>
<proteinExistence type="predicted"/>
<gene>
    <name evidence="1" type="ORF">ACFMB1_09930</name>
</gene>
<dbReference type="Proteomes" id="UP001596116">
    <property type="component" value="Unassembled WGS sequence"/>
</dbReference>
<organism evidence="1 2">
    <name type="scientific">Hyphococcus aureus</name>
    <dbReference type="NCBI Taxonomy" id="2666033"/>
    <lineage>
        <taxon>Bacteria</taxon>
        <taxon>Pseudomonadati</taxon>
        <taxon>Pseudomonadota</taxon>
        <taxon>Alphaproteobacteria</taxon>
        <taxon>Parvularculales</taxon>
        <taxon>Parvularculaceae</taxon>
        <taxon>Hyphococcus</taxon>
    </lineage>
</organism>
<dbReference type="Pfam" id="PF03567">
    <property type="entry name" value="Sulfotransfer_2"/>
    <property type="match status" value="1"/>
</dbReference>
<accession>A0ABW1KUR8</accession>
<dbReference type="RefSeq" id="WP_379878485.1">
    <property type="nucleotide sequence ID" value="NZ_JBHPON010000001.1"/>
</dbReference>
<reference evidence="1 2" key="1">
    <citation type="submission" date="2024-09" db="EMBL/GenBank/DDBJ databases">
        <authorList>
            <person name="Zhang Z.-H."/>
        </authorList>
    </citation>
    <scope>NUCLEOTIDE SEQUENCE [LARGE SCALE GENOMIC DNA]</scope>
    <source>
        <strain evidence="1 2">HHTR114</strain>
    </source>
</reference>
<evidence type="ECO:0000313" key="2">
    <source>
        <dbReference type="Proteomes" id="UP001596116"/>
    </source>
</evidence>
<comment type="caution">
    <text evidence="1">The sequence shown here is derived from an EMBL/GenBank/DDBJ whole genome shotgun (WGS) entry which is preliminary data.</text>
</comment>
<keyword evidence="2" id="KW-1185">Reference proteome</keyword>
<name>A0ABW1KUR8_9PROT</name>
<protein>
    <submittedName>
        <fullName evidence="1">Sulfotransferase family 2 domain-containing protein</fullName>
    </submittedName>
</protein>
<dbReference type="Gene3D" id="3.40.50.300">
    <property type="entry name" value="P-loop containing nucleotide triphosphate hydrolases"/>
    <property type="match status" value="1"/>
</dbReference>